<sequence length="300" mass="33594">MANPKTDFDWNHMRAFLATAEEGSLSAAARRLGLTQPTLGRQVSALEEELNLMLFERVGRNLQLTTAGAELLHHVQAMQRAADQVSLVATGQSQTIEGLVRITASEVFSAYLLPPILEDLRTRAPQLEIEIVASNDLRDLMRREADIAIRHVRPDQPDLIARLVNEADAHFYAATRYLDRKGRPNSVEDLADHEFLNFGTPERMVGFYKPLGFPVTEKHFRMGSENGVVAWELLRQGFGIAAMMAEVGRVTPGVEQVLPQMDPIKVPIWLTTHRELHTSPKIRLVFDVLAEHLGKKGKAH</sequence>
<evidence type="ECO:0000256" key="4">
    <source>
        <dbReference type="ARBA" id="ARBA00023163"/>
    </source>
</evidence>
<dbReference type="SUPFAM" id="SSF46785">
    <property type="entry name" value="Winged helix' DNA-binding domain"/>
    <property type="match status" value="1"/>
</dbReference>
<dbReference type="GO" id="GO:0003700">
    <property type="term" value="F:DNA-binding transcription factor activity"/>
    <property type="evidence" value="ECO:0007669"/>
    <property type="project" value="InterPro"/>
</dbReference>
<dbReference type="OrthoDB" id="9798121at2"/>
<dbReference type="InterPro" id="IPR005119">
    <property type="entry name" value="LysR_subst-bd"/>
</dbReference>
<dbReference type="Proteomes" id="UP000051681">
    <property type="component" value="Unassembled WGS sequence"/>
</dbReference>
<evidence type="ECO:0000313" key="6">
    <source>
        <dbReference type="EMBL" id="CUH83510.1"/>
    </source>
</evidence>
<dbReference type="PROSITE" id="PS50931">
    <property type="entry name" value="HTH_LYSR"/>
    <property type="match status" value="1"/>
</dbReference>
<dbReference type="PANTHER" id="PTHR30537">
    <property type="entry name" value="HTH-TYPE TRANSCRIPTIONAL REGULATOR"/>
    <property type="match status" value="1"/>
</dbReference>
<dbReference type="InterPro" id="IPR058163">
    <property type="entry name" value="LysR-type_TF_proteobact-type"/>
</dbReference>
<dbReference type="PRINTS" id="PR00039">
    <property type="entry name" value="HTHLYSR"/>
</dbReference>
<dbReference type="Pfam" id="PF03466">
    <property type="entry name" value="LysR_substrate"/>
    <property type="match status" value="1"/>
</dbReference>
<dbReference type="Gene3D" id="3.40.190.290">
    <property type="match status" value="1"/>
</dbReference>
<evidence type="ECO:0000313" key="7">
    <source>
        <dbReference type="Proteomes" id="UP000051681"/>
    </source>
</evidence>
<dbReference type="Pfam" id="PF00126">
    <property type="entry name" value="HTH_1"/>
    <property type="match status" value="1"/>
</dbReference>
<keyword evidence="7" id="KW-1185">Reference proteome</keyword>
<evidence type="ECO:0000256" key="2">
    <source>
        <dbReference type="ARBA" id="ARBA00023015"/>
    </source>
</evidence>
<evidence type="ECO:0000256" key="1">
    <source>
        <dbReference type="ARBA" id="ARBA00009437"/>
    </source>
</evidence>
<dbReference type="InterPro" id="IPR036388">
    <property type="entry name" value="WH-like_DNA-bd_sf"/>
</dbReference>
<dbReference type="FunFam" id="1.10.10.10:FF:000001">
    <property type="entry name" value="LysR family transcriptional regulator"/>
    <property type="match status" value="1"/>
</dbReference>
<dbReference type="SUPFAM" id="SSF53850">
    <property type="entry name" value="Periplasmic binding protein-like II"/>
    <property type="match status" value="1"/>
</dbReference>
<dbReference type="STRING" id="340021.TM5383_00701"/>
<reference evidence="6 7" key="1">
    <citation type="submission" date="2015-09" db="EMBL/GenBank/DDBJ databases">
        <authorList>
            <consortium name="Swine Surveillance"/>
        </authorList>
    </citation>
    <scope>NUCLEOTIDE SEQUENCE [LARGE SCALE GENOMIC DNA]</scope>
    <source>
        <strain evidence="6 7">CECT 8383</strain>
    </source>
</reference>
<evidence type="ECO:0000256" key="3">
    <source>
        <dbReference type="ARBA" id="ARBA00023125"/>
    </source>
</evidence>
<evidence type="ECO:0000259" key="5">
    <source>
        <dbReference type="PROSITE" id="PS50931"/>
    </source>
</evidence>
<accession>A0A0P1GMM2</accession>
<dbReference type="GO" id="GO:0043565">
    <property type="term" value="F:sequence-specific DNA binding"/>
    <property type="evidence" value="ECO:0007669"/>
    <property type="project" value="TreeGrafter"/>
</dbReference>
<proteinExistence type="inferred from homology"/>
<name>A0A0P1GMM2_9RHOB</name>
<dbReference type="Gene3D" id="1.10.10.10">
    <property type="entry name" value="Winged helix-like DNA-binding domain superfamily/Winged helix DNA-binding domain"/>
    <property type="match status" value="1"/>
</dbReference>
<protein>
    <submittedName>
        <fullName evidence="6">D-malate degradation protein R</fullName>
    </submittedName>
</protein>
<gene>
    <name evidence="6" type="primary">dmlR_2</name>
    <name evidence="6" type="ORF">TM5383_00701</name>
</gene>
<dbReference type="InterPro" id="IPR036390">
    <property type="entry name" value="WH_DNA-bd_sf"/>
</dbReference>
<dbReference type="EMBL" id="CYSF01000005">
    <property type="protein sequence ID" value="CUH83510.1"/>
    <property type="molecule type" value="Genomic_DNA"/>
</dbReference>
<dbReference type="PANTHER" id="PTHR30537:SF3">
    <property type="entry name" value="TRANSCRIPTIONAL REGULATORY PROTEIN"/>
    <property type="match status" value="1"/>
</dbReference>
<dbReference type="GO" id="GO:0006351">
    <property type="term" value="P:DNA-templated transcription"/>
    <property type="evidence" value="ECO:0007669"/>
    <property type="project" value="TreeGrafter"/>
</dbReference>
<feature type="domain" description="HTH lysR-type" evidence="5">
    <location>
        <begin position="8"/>
        <end position="65"/>
    </location>
</feature>
<organism evidence="6 7">
    <name type="scientific">Thalassovita mediterranea</name>
    <dbReference type="NCBI Taxonomy" id="340021"/>
    <lineage>
        <taxon>Bacteria</taxon>
        <taxon>Pseudomonadati</taxon>
        <taxon>Pseudomonadota</taxon>
        <taxon>Alphaproteobacteria</taxon>
        <taxon>Rhodobacterales</taxon>
        <taxon>Roseobacteraceae</taxon>
        <taxon>Thalassovita</taxon>
    </lineage>
</organism>
<dbReference type="RefSeq" id="WP_058317661.1">
    <property type="nucleotide sequence ID" value="NZ_CYSF01000005.1"/>
</dbReference>
<dbReference type="InterPro" id="IPR000847">
    <property type="entry name" value="LysR_HTH_N"/>
</dbReference>
<keyword evidence="4" id="KW-0804">Transcription</keyword>
<comment type="similarity">
    <text evidence="1">Belongs to the LysR transcriptional regulatory family.</text>
</comment>
<keyword evidence="3" id="KW-0238">DNA-binding</keyword>
<keyword evidence="2" id="KW-0805">Transcription regulation</keyword>
<dbReference type="AlphaFoldDB" id="A0A0P1GMM2"/>